<evidence type="ECO:0000256" key="2">
    <source>
        <dbReference type="ARBA" id="ARBA00012657"/>
    </source>
</evidence>
<proteinExistence type="inferred from homology"/>
<protein>
    <recommendedName>
        <fullName evidence="2">galactosylceramidase</fullName>
        <ecNumber evidence="2">3.2.1.46</ecNumber>
    </recommendedName>
    <alternativeName>
        <fullName evidence="5">Galactosylceramidase</fullName>
    </alternativeName>
</protein>
<comment type="caution">
    <text evidence="8">The sequence shown here is derived from an EMBL/GenBank/DDBJ whole genome shotgun (WGS) entry which is preliminary data.</text>
</comment>
<dbReference type="InterPro" id="IPR035992">
    <property type="entry name" value="Ricin_B-like_lectins"/>
</dbReference>
<dbReference type="InterPro" id="IPR001286">
    <property type="entry name" value="Glyco_hydro_59"/>
</dbReference>
<dbReference type="SUPFAM" id="SSF51445">
    <property type="entry name" value="(Trans)glycosidases"/>
    <property type="match status" value="1"/>
</dbReference>
<dbReference type="Gene3D" id="3.20.20.70">
    <property type="entry name" value="Aldolase class I"/>
    <property type="match status" value="1"/>
</dbReference>
<evidence type="ECO:0000256" key="6">
    <source>
        <dbReference type="SAM" id="SignalP"/>
    </source>
</evidence>
<keyword evidence="3" id="KW-0746">Sphingolipid metabolism</keyword>
<dbReference type="Proteomes" id="UP001344658">
    <property type="component" value="Unassembled WGS sequence"/>
</dbReference>
<gene>
    <name evidence="8" type="ORF">V2S66_01275</name>
</gene>
<feature type="signal peptide" evidence="6">
    <location>
        <begin position="1"/>
        <end position="34"/>
    </location>
</feature>
<dbReference type="Pfam" id="PF21708">
    <property type="entry name" value="Glyco_hydro_59_C"/>
    <property type="match status" value="1"/>
</dbReference>
<dbReference type="InterPro" id="IPR013320">
    <property type="entry name" value="ConA-like_dom_sf"/>
</dbReference>
<dbReference type="Gene3D" id="2.80.10.50">
    <property type="match status" value="1"/>
</dbReference>
<dbReference type="RefSeq" id="WP_330792436.1">
    <property type="nucleotide sequence ID" value="NZ_JAZEWV010000001.1"/>
</dbReference>
<feature type="chain" id="PRO_5045609163" description="galactosylceramidase" evidence="6">
    <location>
        <begin position="35"/>
        <end position="804"/>
    </location>
</feature>
<dbReference type="SMART" id="SM00458">
    <property type="entry name" value="RICIN"/>
    <property type="match status" value="1"/>
</dbReference>
<keyword evidence="3" id="KW-0443">Lipid metabolism</keyword>
<dbReference type="PRINTS" id="PR00850">
    <property type="entry name" value="GLHYDRLASE59"/>
</dbReference>
<evidence type="ECO:0000313" key="9">
    <source>
        <dbReference type="Proteomes" id="UP001344658"/>
    </source>
</evidence>
<comment type="similarity">
    <text evidence="1">Belongs to the glycosyl hydrolase 59 family.</text>
</comment>
<dbReference type="SUPFAM" id="SSF49899">
    <property type="entry name" value="Concanavalin A-like lectins/glucanases"/>
    <property type="match status" value="1"/>
</dbReference>
<dbReference type="EC" id="3.2.1.46" evidence="2"/>
<evidence type="ECO:0000259" key="7">
    <source>
        <dbReference type="SMART" id="SM00458"/>
    </source>
</evidence>
<evidence type="ECO:0000256" key="1">
    <source>
        <dbReference type="ARBA" id="ARBA00005637"/>
    </source>
</evidence>
<dbReference type="PANTHER" id="PTHR15172:SF1">
    <property type="entry name" value="GALACTOCEREBROSIDASE"/>
    <property type="match status" value="1"/>
</dbReference>
<dbReference type="InterPro" id="IPR049161">
    <property type="entry name" value="GH59_cat"/>
</dbReference>
<dbReference type="InterPro" id="IPR013785">
    <property type="entry name" value="Aldolase_TIM"/>
</dbReference>
<reference evidence="8 9" key="1">
    <citation type="submission" date="2023-12" db="EMBL/GenBank/DDBJ databases">
        <title>Streptomyces sp. V4-01.</title>
        <authorList>
            <person name="Somphong A."/>
            <person name="Phongsopitanun W."/>
        </authorList>
    </citation>
    <scope>NUCLEOTIDE SEQUENCE [LARGE SCALE GENOMIC DNA]</scope>
    <source>
        <strain evidence="8 9">V4-01</strain>
    </source>
</reference>
<dbReference type="PANTHER" id="PTHR15172">
    <property type="entry name" value="GALACTOCEREBROSIDASE"/>
    <property type="match status" value="1"/>
</dbReference>
<dbReference type="PROSITE" id="PS50231">
    <property type="entry name" value="RICIN_B_LECTIN"/>
    <property type="match status" value="1"/>
</dbReference>
<organism evidence="8 9">
    <name type="scientific">Actinacidiphila polyblastidii</name>
    <dbReference type="NCBI Taxonomy" id="3110430"/>
    <lineage>
        <taxon>Bacteria</taxon>
        <taxon>Bacillati</taxon>
        <taxon>Actinomycetota</taxon>
        <taxon>Actinomycetes</taxon>
        <taxon>Kitasatosporales</taxon>
        <taxon>Streptomycetaceae</taxon>
        <taxon>Actinacidiphila</taxon>
    </lineage>
</organism>
<dbReference type="Pfam" id="PF02057">
    <property type="entry name" value="Glyco_hydro_59"/>
    <property type="match status" value="1"/>
</dbReference>
<keyword evidence="6" id="KW-0732">Signal</keyword>
<sequence>MVLLVPPRLLRRTAVLAVLALLLSLGLAASGATAARAAGPTTISVNGASGGRTFDGIGAISGGGGNTRLLTDYPATQRQQILDYLFKPGYGADLQILKAEIGGDTNSTDGSESSHMHTAGAVDCTTGYEWWLMQQAKALNPSIKLYGLAWGAPGWIGGGNFWSTDTVDYLLKWLGCASSHGLTIDYLGGWNERGYNVSWYEQLRSALNSNGYGAVQIVAADSDWSVAGDVASNPAFAAAVSAIGVHYPCQGGDGGNADTCPGNATATGTGKPLWASENGSQDLDSGAPALIRSITRGYVDAHFTAYINWPVVAAVYPDLPYSTVGLVLASQPYSGAYSVGRSLWATAQVTQFTAPGWKFLDSGSGYLGGSESNGSYVTLKSTNNSDYSTVIETTTATAAQTVNLNVSGGLSTGAVHVWSTDLTSADPSTRMVQQSTVTPSGGSYALTVQPGRVYTLTTTTGQGSSTVTGPAQTPLPLPYSDTFDSDATGQQPRYLAQQQGAFEVTGCAAGRSGRCVTQQAPVKPIEWDGDSSPYTIGGSLNWTNYTVAADALIQQPGAVQLIARAGTQHAFGPAGIDDYYLQADNTGAWSLVRNNTAHTLTTLASGHVAALGTGAWHHLALTVNGSTLTAAIDGATVGSATDGTYGTGMAGLGTSGYQTDQFDNLTVTAAGTQSAGTGPIVSLADTAKCVDDNTGSSANGTKVQMWDCNGTGAQQWTAQSDGTVRTAGKCMDITGAATADGTLVELWDCNGGGNQQWQQRGGALINPASGKCLDDPGSNTANGTQLEIWTCNGGANQQWIAPTR</sequence>
<dbReference type="CDD" id="cd23451">
    <property type="entry name" value="beta-trefoil_Ricin_laminarinase"/>
    <property type="match status" value="1"/>
</dbReference>
<feature type="domain" description="Ricin B lectin" evidence="7">
    <location>
        <begin position="678"/>
        <end position="802"/>
    </location>
</feature>
<dbReference type="InterPro" id="IPR017853">
    <property type="entry name" value="GH"/>
</dbReference>
<dbReference type="Gene3D" id="3.20.20.80">
    <property type="entry name" value="Glycosidases"/>
    <property type="match status" value="1"/>
</dbReference>
<name>A0ABU7P4K5_9ACTN</name>
<evidence type="ECO:0000256" key="4">
    <source>
        <dbReference type="ARBA" id="ARBA00022963"/>
    </source>
</evidence>
<dbReference type="Pfam" id="PF00652">
    <property type="entry name" value="Ricin_B_lectin"/>
    <property type="match status" value="1"/>
</dbReference>
<keyword evidence="9" id="KW-1185">Reference proteome</keyword>
<evidence type="ECO:0000256" key="5">
    <source>
        <dbReference type="ARBA" id="ARBA00033098"/>
    </source>
</evidence>
<dbReference type="InterPro" id="IPR000772">
    <property type="entry name" value="Ricin_B_lectin"/>
</dbReference>
<keyword evidence="4" id="KW-0442">Lipid degradation</keyword>
<dbReference type="EMBL" id="JAZEWV010000001">
    <property type="protein sequence ID" value="MEE4540598.1"/>
    <property type="molecule type" value="Genomic_DNA"/>
</dbReference>
<dbReference type="InterPro" id="IPR049162">
    <property type="entry name" value="GH59_C"/>
</dbReference>
<evidence type="ECO:0000313" key="8">
    <source>
        <dbReference type="EMBL" id="MEE4540598.1"/>
    </source>
</evidence>
<dbReference type="Gene3D" id="2.60.120.560">
    <property type="entry name" value="Exo-inulinase, domain 1"/>
    <property type="match status" value="1"/>
</dbReference>
<dbReference type="SUPFAM" id="SSF50370">
    <property type="entry name" value="Ricin B-like lectins"/>
    <property type="match status" value="1"/>
</dbReference>
<accession>A0ABU7P4K5</accession>
<evidence type="ECO:0000256" key="3">
    <source>
        <dbReference type="ARBA" id="ARBA00022919"/>
    </source>
</evidence>